<dbReference type="AlphaFoldDB" id="A0A4C1YCL1"/>
<organism evidence="1 2">
    <name type="scientific">Eumeta variegata</name>
    <name type="common">Bagworm moth</name>
    <name type="synonym">Eumeta japonica</name>
    <dbReference type="NCBI Taxonomy" id="151549"/>
    <lineage>
        <taxon>Eukaryota</taxon>
        <taxon>Metazoa</taxon>
        <taxon>Ecdysozoa</taxon>
        <taxon>Arthropoda</taxon>
        <taxon>Hexapoda</taxon>
        <taxon>Insecta</taxon>
        <taxon>Pterygota</taxon>
        <taxon>Neoptera</taxon>
        <taxon>Endopterygota</taxon>
        <taxon>Lepidoptera</taxon>
        <taxon>Glossata</taxon>
        <taxon>Ditrysia</taxon>
        <taxon>Tineoidea</taxon>
        <taxon>Psychidae</taxon>
        <taxon>Oiketicinae</taxon>
        <taxon>Eumeta</taxon>
    </lineage>
</organism>
<keyword evidence="2" id="KW-1185">Reference proteome</keyword>
<dbReference type="EMBL" id="BGZK01001143">
    <property type="protein sequence ID" value="GBP72389.1"/>
    <property type="molecule type" value="Genomic_DNA"/>
</dbReference>
<evidence type="ECO:0000313" key="1">
    <source>
        <dbReference type="EMBL" id="GBP72389.1"/>
    </source>
</evidence>
<proteinExistence type="predicted"/>
<gene>
    <name evidence="1" type="ORF">EVAR_88345_1</name>
</gene>
<protein>
    <submittedName>
        <fullName evidence="1">Uncharacterized protein</fullName>
    </submittedName>
</protein>
<evidence type="ECO:0000313" key="2">
    <source>
        <dbReference type="Proteomes" id="UP000299102"/>
    </source>
</evidence>
<accession>A0A4C1YCL1</accession>
<reference evidence="1 2" key="1">
    <citation type="journal article" date="2019" name="Commun. Biol.">
        <title>The bagworm genome reveals a unique fibroin gene that provides high tensile strength.</title>
        <authorList>
            <person name="Kono N."/>
            <person name="Nakamura H."/>
            <person name="Ohtoshi R."/>
            <person name="Tomita M."/>
            <person name="Numata K."/>
            <person name="Arakawa K."/>
        </authorList>
    </citation>
    <scope>NUCLEOTIDE SEQUENCE [LARGE SCALE GENOMIC DNA]</scope>
</reference>
<name>A0A4C1YCL1_EUMVA</name>
<dbReference type="Proteomes" id="UP000299102">
    <property type="component" value="Unassembled WGS sequence"/>
</dbReference>
<sequence length="86" mass="10609">MKVKFDIKFAKQKRRISQGGDRKMQKTRFRYHSDPDTDLDLKVPRKLWTLLQIRYSDTDLDLERPLKLRIRLQIRPRPQVRPRHRL</sequence>
<comment type="caution">
    <text evidence="1">The sequence shown here is derived from an EMBL/GenBank/DDBJ whole genome shotgun (WGS) entry which is preliminary data.</text>
</comment>